<name>A0A397YF69_BRACM</name>
<evidence type="ECO:0000313" key="6">
    <source>
        <dbReference type="Proteomes" id="UP000264353"/>
    </source>
</evidence>
<evidence type="ECO:0000256" key="1">
    <source>
        <dbReference type="ARBA" id="ARBA00023452"/>
    </source>
</evidence>
<dbReference type="GO" id="GO:0003700">
    <property type="term" value="F:DNA-binding transcription factor activity"/>
    <property type="evidence" value="ECO:0007669"/>
    <property type="project" value="InterPro"/>
</dbReference>
<dbReference type="GO" id="GO:0008270">
    <property type="term" value="F:zinc ion binding"/>
    <property type="evidence" value="ECO:0007669"/>
    <property type="project" value="UniProtKB-KW"/>
</dbReference>
<comment type="similarity">
    <text evidence="1">Belongs to the WIP C2H2-type zinc-finger protein family.</text>
</comment>
<dbReference type="PROSITE" id="PS00028">
    <property type="entry name" value="ZINC_FINGER_C2H2_1"/>
    <property type="match status" value="1"/>
</dbReference>
<dbReference type="SUPFAM" id="SSF57667">
    <property type="entry name" value="beta-beta-alpha zinc fingers"/>
    <property type="match status" value="1"/>
</dbReference>
<feature type="domain" description="C2H2-type" evidence="4">
    <location>
        <begin position="128"/>
        <end position="155"/>
    </location>
</feature>
<dbReference type="Proteomes" id="UP000264353">
    <property type="component" value="Chromosome A9"/>
</dbReference>
<dbReference type="PANTHER" id="PTHR45878:SF1">
    <property type="entry name" value="ZINC FINGER PROTEIN WIP2"/>
    <property type="match status" value="1"/>
</dbReference>
<gene>
    <name evidence="5" type="ORF">BRARA_I05051</name>
</gene>
<accession>A0A397YF69</accession>
<keyword evidence="2" id="KW-0862">Zinc</keyword>
<dbReference type="AlphaFoldDB" id="A0A397YF69"/>
<evidence type="ECO:0000259" key="4">
    <source>
        <dbReference type="PROSITE" id="PS50157"/>
    </source>
</evidence>
<keyword evidence="2" id="KW-0479">Metal-binding</keyword>
<protein>
    <recommendedName>
        <fullName evidence="4">C2H2-type domain-containing protein</fullName>
    </recommendedName>
</protein>
<feature type="region of interest" description="Disordered" evidence="3">
    <location>
        <begin position="237"/>
        <end position="274"/>
    </location>
</feature>
<feature type="compositionally biased region" description="Acidic residues" evidence="3">
    <location>
        <begin position="244"/>
        <end position="272"/>
    </location>
</feature>
<dbReference type="InterPro" id="IPR043584">
    <property type="entry name" value="WIP1/2/3/4/5/6"/>
</dbReference>
<sequence>MPQTCRGYHYSRLWEHAHVLCFHMKRSVLSKHHRHLPYEERLWIGRLMNKNSWPTIPINIKLSLNHEIDQNLLLTNPNDVTVSLHIGPPVSDKETNTHENNQEGLTARQQGQYWVPSLSQILVGPTQFSCSVCNKTFNRFNNMQMHMWGHGSQYRKGPESLRETKSSSSKAWSQTFPLPQEVRENVCGERRLENALEELWEAVFCVWGSDFKHKRSLKDHVRAFGDGHAAHTVGDRVVAIGHGEEDDDGDDDDDDMEEEEEEDEQNIEEVDVDGEKNYEYGHFRRNTQIF</sequence>
<dbReference type="Gene3D" id="3.30.160.60">
    <property type="entry name" value="Classic Zinc Finger"/>
    <property type="match status" value="1"/>
</dbReference>
<evidence type="ECO:0000313" key="5">
    <source>
        <dbReference type="EMBL" id="RID48543.1"/>
    </source>
</evidence>
<evidence type="ECO:0000256" key="2">
    <source>
        <dbReference type="PROSITE-ProRule" id="PRU00042"/>
    </source>
</evidence>
<organism evidence="5 6">
    <name type="scientific">Brassica campestris</name>
    <name type="common">Field mustard</name>
    <dbReference type="NCBI Taxonomy" id="3711"/>
    <lineage>
        <taxon>Eukaryota</taxon>
        <taxon>Viridiplantae</taxon>
        <taxon>Streptophyta</taxon>
        <taxon>Embryophyta</taxon>
        <taxon>Tracheophyta</taxon>
        <taxon>Spermatophyta</taxon>
        <taxon>Magnoliopsida</taxon>
        <taxon>eudicotyledons</taxon>
        <taxon>Gunneridae</taxon>
        <taxon>Pentapetalae</taxon>
        <taxon>rosids</taxon>
        <taxon>malvids</taxon>
        <taxon>Brassicales</taxon>
        <taxon>Brassicaceae</taxon>
        <taxon>Brassiceae</taxon>
        <taxon>Brassica</taxon>
    </lineage>
</organism>
<dbReference type="InterPro" id="IPR013087">
    <property type="entry name" value="Znf_C2H2_type"/>
</dbReference>
<reference evidence="5 6" key="1">
    <citation type="submission" date="2018-06" db="EMBL/GenBank/DDBJ databases">
        <title>WGS assembly of Brassica rapa FPsc.</title>
        <authorList>
            <person name="Bowman J."/>
            <person name="Kohchi T."/>
            <person name="Yamato K."/>
            <person name="Jenkins J."/>
            <person name="Shu S."/>
            <person name="Ishizaki K."/>
            <person name="Yamaoka S."/>
            <person name="Nishihama R."/>
            <person name="Nakamura Y."/>
            <person name="Berger F."/>
            <person name="Adam C."/>
            <person name="Aki S."/>
            <person name="Althoff F."/>
            <person name="Araki T."/>
            <person name="Arteaga-Vazquez M."/>
            <person name="Balasubrmanian S."/>
            <person name="Bauer D."/>
            <person name="Boehm C."/>
            <person name="Briginshaw L."/>
            <person name="Caballero-Perez J."/>
            <person name="Catarino B."/>
            <person name="Chen F."/>
            <person name="Chiyoda S."/>
            <person name="Chovatia M."/>
            <person name="Davies K."/>
            <person name="Delmans M."/>
            <person name="Demura T."/>
            <person name="Dierschke T."/>
            <person name="Dolan L."/>
            <person name="Dorantes-Acosta A."/>
            <person name="Eklund D."/>
            <person name="Florent S."/>
            <person name="Flores-Sandoval E."/>
            <person name="Fujiyama A."/>
            <person name="Fukuzawa H."/>
            <person name="Galik B."/>
            <person name="Grimanelli D."/>
            <person name="Grimwood J."/>
            <person name="Grossniklaus U."/>
            <person name="Hamada T."/>
            <person name="Haseloff J."/>
            <person name="Hetherington A."/>
            <person name="Higo A."/>
            <person name="Hirakawa Y."/>
            <person name="Hundley H."/>
            <person name="Ikeda Y."/>
            <person name="Inoue K."/>
            <person name="Inoue S."/>
            <person name="Ishida S."/>
            <person name="Jia Q."/>
            <person name="Kakita M."/>
            <person name="Kanazawa T."/>
            <person name="Kawai Y."/>
            <person name="Kawashima T."/>
            <person name="Kennedy M."/>
            <person name="Kinose K."/>
            <person name="Kinoshita T."/>
            <person name="Kohara Y."/>
            <person name="Koide E."/>
            <person name="Komatsu K."/>
            <person name="Kopischke S."/>
            <person name="Kubo M."/>
            <person name="Kyozuka J."/>
            <person name="Lagercrantz U."/>
            <person name="Lin S."/>
            <person name="Lindquist E."/>
            <person name="Lipzen A."/>
            <person name="Lu C."/>
            <person name="Luna E."/>
            <person name="Martienssen R."/>
            <person name="Minamino N."/>
            <person name="Mizutani M."/>
            <person name="Mizutani M."/>
            <person name="Mochizuki N."/>
            <person name="Monte I."/>
            <person name="Mosher R."/>
            <person name="Nagasaki H."/>
            <person name="Nakagami H."/>
            <person name="Naramoto S."/>
            <person name="Nishitani K."/>
            <person name="Ohtani M."/>
            <person name="Okamoto T."/>
            <person name="Okumura M."/>
            <person name="Phillips J."/>
            <person name="Pollak B."/>
            <person name="Reinders A."/>
            <person name="Roevekamp M."/>
            <person name="Sano R."/>
            <person name="Sawa S."/>
            <person name="Schmid M."/>
            <person name="Shirakawa M."/>
            <person name="Solano R."/>
            <person name="Spunde A."/>
            <person name="Suetsugu N."/>
            <person name="Sugano S."/>
            <person name="Sugiyama A."/>
            <person name="Sun R."/>
            <person name="Suzuki Y."/>
            <person name="Takenaka M."/>
            <person name="Takezawa D."/>
            <person name="Tomogane H."/>
            <person name="Tsuzuki M."/>
            <person name="Ueda T."/>
            <person name="Umeda M."/>
            <person name="Ward J."/>
            <person name="Watanabe Y."/>
            <person name="Yazaki K."/>
            <person name="Yokoyama R."/>
            <person name="Yoshitake Y."/>
            <person name="Yotsui I."/>
            <person name="Zachgo S."/>
            <person name="Schmutz J."/>
        </authorList>
    </citation>
    <scope>NUCLEOTIDE SEQUENCE [LARGE SCALE GENOMIC DNA]</scope>
    <source>
        <strain evidence="6">cv. B-3</strain>
    </source>
</reference>
<evidence type="ECO:0000256" key="3">
    <source>
        <dbReference type="SAM" id="MobiDB-lite"/>
    </source>
</evidence>
<dbReference type="EMBL" id="CM010636">
    <property type="protein sequence ID" value="RID48543.1"/>
    <property type="molecule type" value="Genomic_DNA"/>
</dbReference>
<dbReference type="InterPro" id="IPR036236">
    <property type="entry name" value="Znf_C2H2_sf"/>
</dbReference>
<dbReference type="PANTHER" id="PTHR45878">
    <property type="entry name" value="ZINC FINGER PROTEIN WIP2"/>
    <property type="match status" value="1"/>
</dbReference>
<keyword evidence="2" id="KW-0863">Zinc-finger</keyword>
<proteinExistence type="inferred from homology"/>
<dbReference type="PROSITE" id="PS50157">
    <property type="entry name" value="ZINC_FINGER_C2H2_2"/>
    <property type="match status" value="1"/>
</dbReference>